<dbReference type="SUPFAM" id="SSF52821">
    <property type="entry name" value="Rhodanese/Cell cycle control phosphatase"/>
    <property type="match status" value="1"/>
</dbReference>
<name>A0A6A6VYP2_9PEZI</name>
<feature type="region of interest" description="Disordered" evidence="11">
    <location>
        <begin position="1"/>
        <end position="23"/>
    </location>
</feature>
<evidence type="ECO:0000256" key="4">
    <source>
        <dbReference type="ARBA" id="ARBA00022776"/>
    </source>
</evidence>
<gene>
    <name evidence="13" type="ORF">EJ05DRAFT_114866</name>
</gene>
<dbReference type="PANTHER" id="PTHR10828">
    <property type="entry name" value="M-PHASE INDUCER PHOSPHATASE DUAL SPECIFICITY PHOSPHATASE CDC25"/>
    <property type="match status" value="1"/>
</dbReference>
<evidence type="ECO:0000256" key="10">
    <source>
        <dbReference type="RuleBase" id="RU368028"/>
    </source>
</evidence>
<feature type="domain" description="Rhodanese" evidence="12">
    <location>
        <begin position="386"/>
        <end position="493"/>
    </location>
</feature>
<keyword evidence="6 10" id="KW-0904">Protein phosphatase</keyword>
<dbReference type="RefSeq" id="XP_033598229.1">
    <property type="nucleotide sequence ID" value="XM_033739027.1"/>
</dbReference>
<evidence type="ECO:0000259" key="12">
    <source>
        <dbReference type="PROSITE" id="PS50206"/>
    </source>
</evidence>
<evidence type="ECO:0000256" key="5">
    <source>
        <dbReference type="ARBA" id="ARBA00022801"/>
    </source>
</evidence>
<dbReference type="GO" id="GO:0005737">
    <property type="term" value="C:cytoplasm"/>
    <property type="evidence" value="ECO:0007669"/>
    <property type="project" value="TreeGrafter"/>
</dbReference>
<evidence type="ECO:0000256" key="3">
    <source>
        <dbReference type="ARBA" id="ARBA00022618"/>
    </source>
</evidence>
<dbReference type="SMART" id="SM00450">
    <property type="entry name" value="RHOD"/>
    <property type="match status" value="1"/>
</dbReference>
<feature type="region of interest" description="Disordered" evidence="11">
    <location>
        <begin position="281"/>
        <end position="314"/>
    </location>
</feature>
<evidence type="ECO:0000313" key="14">
    <source>
        <dbReference type="Proteomes" id="UP000799437"/>
    </source>
</evidence>
<reference evidence="13" key="1">
    <citation type="journal article" date="2020" name="Stud. Mycol.">
        <title>101 Dothideomycetes genomes: a test case for predicting lifestyles and emergence of pathogens.</title>
        <authorList>
            <person name="Haridas S."/>
            <person name="Albert R."/>
            <person name="Binder M."/>
            <person name="Bloem J."/>
            <person name="Labutti K."/>
            <person name="Salamov A."/>
            <person name="Andreopoulos B."/>
            <person name="Baker S."/>
            <person name="Barry K."/>
            <person name="Bills G."/>
            <person name="Bluhm B."/>
            <person name="Cannon C."/>
            <person name="Castanera R."/>
            <person name="Culley D."/>
            <person name="Daum C."/>
            <person name="Ezra D."/>
            <person name="Gonzalez J."/>
            <person name="Henrissat B."/>
            <person name="Kuo A."/>
            <person name="Liang C."/>
            <person name="Lipzen A."/>
            <person name="Lutzoni F."/>
            <person name="Magnuson J."/>
            <person name="Mondo S."/>
            <person name="Nolan M."/>
            <person name="Ohm R."/>
            <person name="Pangilinan J."/>
            <person name="Park H.-J."/>
            <person name="Ramirez L."/>
            <person name="Alfaro M."/>
            <person name="Sun H."/>
            <person name="Tritt A."/>
            <person name="Yoshinaga Y."/>
            <person name="Zwiers L.-H."/>
            <person name="Turgeon B."/>
            <person name="Goodwin S."/>
            <person name="Spatafora J."/>
            <person name="Crous P."/>
            <person name="Grigoriev I."/>
        </authorList>
    </citation>
    <scope>NUCLEOTIDE SEQUENCE</scope>
    <source>
        <strain evidence="13">CBS 121739</strain>
    </source>
</reference>
<proteinExistence type="inferred from homology"/>
<dbReference type="Pfam" id="PF00581">
    <property type="entry name" value="Rhodanese"/>
    <property type="match status" value="1"/>
</dbReference>
<keyword evidence="4 10" id="KW-0498">Mitosis</keyword>
<comment type="catalytic activity">
    <reaction evidence="8 10">
        <text>O-phospho-L-tyrosyl-[protein] + H2O = L-tyrosyl-[protein] + phosphate</text>
        <dbReference type="Rhea" id="RHEA:10684"/>
        <dbReference type="Rhea" id="RHEA-COMP:10136"/>
        <dbReference type="Rhea" id="RHEA-COMP:20101"/>
        <dbReference type="ChEBI" id="CHEBI:15377"/>
        <dbReference type="ChEBI" id="CHEBI:43474"/>
        <dbReference type="ChEBI" id="CHEBI:46858"/>
        <dbReference type="ChEBI" id="CHEBI:61978"/>
        <dbReference type="EC" id="3.1.3.48"/>
    </reaction>
</comment>
<comment type="function">
    <text evidence="10">Tyrosine protein phosphatase which functions as a dosage-dependent inducer of mitotic progression.</text>
</comment>
<evidence type="ECO:0000256" key="6">
    <source>
        <dbReference type="ARBA" id="ARBA00022912"/>
    </source>
</evidence>
<dbReference type="OrthoDB" id="26523at2759"/>
<dbReference type="InterPro" id="IPR001763">
    <property type="entry name" value="Rhodanese-like_dom"/>
</dbReference>
<dbReference type="GO" id="GO:0051301">
    <property type="term" value="P:cell division"/>
    <property type="evidence" value="ECO:0007669"/>
    <property type="project" value="UniProtKB-UniRule"/>
</dbReference>
<dbReference type="GO" id="GO:0010971">
    <property type="term" value="P:positive regulation of G2/M transition of mitotic cell cycle"/>
    <property type="evidence" value="ECO:0007669"/>
    <property type="project" value="TreeGrafter"/>
</dbReference>
<feature type="compositionally biased region" description="Polar residues" evidence="11">
    <location>
        <begin position="552"/>
        <end position="562"/>
    </location>
</feature>
<dbReference type="GO" id="GO:0110032">
    <property type="term" value="P:positive regulation of G2/MI transition of meiotic cell cycle"/>
    <property type="evidence" value="ECO:0007669"/>
    <property type="project" value="TreeGrafter"/>
</dbReference>
<dbReference type="InterPro" id="IPR000751">
    <property type="entry name" value="MPI_Phosphatase"/>
</dbReference>
<keyword evidence="3 10" id="KW-0132">Cell division</keyword>
<accession>A0A6A6VYP2</accession>
<organism evidence="13 14">
    <name type="scientific">Pseudovirgaria hyperparasitica</name>
    <dbReference type="NCBI Taxonomy" id="470096"/>
    <lineage>
        <taxon>Eukaryota</taxon>
        <taxon>Fungi</taxon>
        <taxon>Dikarya</taxon>
        <taxon>Ascomycota</taxon>
        <taxon>Pezizomycotina</taxon>
        <taxon>Dothideomycetes</taxon>
        <taxon>Dothideomycetes incertae sedis</taxon>
        <taxon>Acrospermales</taxon>
        <taxon>Acrospermaceae</taxon>
        <taxon>Pseudovirgaria</taxon>
    </lineage>
</organism>
<dbReference type="Proteomes" id="UP000799437">
    <property type="component" value="Unassembled WGS sequence"/>
</dbReference>
<dbReference type="FunFam" id="3.40.250.10:FF:000021">
    <property type="entry name" value="M-phase inducer phosphatase cdc-25.2"/>
    <property type="match status" value="1"/>
</dbReference>
<comment type="similarity">
    <text evidence="1 10">Belongs to the MPI phosphatase family.</text>
</comment>
<dbReference type="InterPro" id="IPR036873">
    <property type="entry name" value="Rhodanese-like_dom_sf"/>
</dbReference>
<evidence type="ECO:0000256" key="2">
    <source>
        <dbReference type="ARBA" id="ARBA00013064"/>
    </source>
</evidence>
<keyword evidence="5 10" id="KW-0378">Hydrolase</keyword>
<keyword evidence="7 10" id="KW-0131">Cell cycle</keyword>
<dbReference type="CDD" id="cd01530">
    <property type="entry name" value="Cdc25"/>
    <property type="match status" value="1"/>
</dbReference>
<feature type="region of interest" description="Disordered" evidence="11">
    <location>
        <begin position="528"/>
        <end position="562"/>
    </location>
</feature>
<dbReference type="PRINTS" id="PR00716">
    <property type="entry name" value="MPIPHPHTASE"/>
</dbReference>
<keyword evidence="14" id="KW-1185">Reference proteome</keyword>
<dbReference type="AlphaFoldDB" id="A0A6A6VYP2"/>
<evidence type="ECO:0000256" key="7">
    <source>
        <dbReference type="ARBA" id="ARBA00023306"/>
    </source>
</evidence>
<dbReference type="EMBL" id="ML996577">
    <property type="protein sequence ID" value="KAF2755778.1"/>
    <property type="molecule type" value="Genomic_DNA"/>
</dbReference>
<dbReference type="PANTHER" id="PTHR10828:SF17">
    <property type="entry name" value="PROTEIN-TYROSINE-PHOSPHATASE"/>
    <property type="match status" value="1"/>
</dbReference>
<dbReference type="GO" id="GO:0004725">
    <property type="term" value="F:protein tyrosine phosphatase activity"/>
    <property type="evidence" value="ECO:0007669"/>
    <property type="project" value="UniProtKB-UniRule"/>
</dbReference>
<evidence type="ECO:0000256" key="11">
    <source>
        <dbReference type="SAM" id="MobiDB-lite"/>
    </source>
</evidence>
<evidence type="ECO:0000313" key="13">
    <source>
        <dbReference type="EMBL" id="KAF2755778.1"/>
    </source>
</evidence>
<dbReference type="GeneID" id="54480081"/>
<sequence length="596" mass="66291">MEFSSPLAAMRPPQHPSNWPSRRDLPTSFATNLQFKCPPKTSFDYFTVTPVRGSSPAASLAADLSSNFHIDQSPQFATPRRSLFTSNLITNHVTPGRILATLNCWESKAYNMASVAGTITPPVQWEGGVTPPILSSPSADLMDISPLPHKAPFSIITQLPPQSSSLDLTSHDEDMLSPLTAPDRPAFEFPARPVSAQEKRKPFALRPSLARAKNLSTTTTALREKEISNKDSLLNFGSQMQGRAQGAALPDSLFAESPPREGGGSWFQNSPNVLATRRQRPLPQPFQPARGSSSPYDGAIRKPTAGPPSRRPTKFRRSLSMFENPADIMKQDKEEYKPSSLQSVMDVDDSPGLALPHFIPPDEPDSLPRITGETLVEVLNGKYSGNFQKQMVIDCRFEYEYEGGHIDGAVNFCEKDQLLQNLFETDSSDGSSRSLLIFHCEYSAHRAPLMAKSIRAKDRMVNENRYPHLSYPEVYILDGGYSSFFTLNRERCFPQCYTKMDSKGHETACEKGMNKLRHRNKLHRAQTFAFGEDHSQDSPTNQGRVRPGRPFSRSNPTDDSCFAASNSTKQLLEDSSILSGTSWQTHRQGARRQVSY</sequence>
<dbReference type="Gene3D" id="3.40.250.10">
    <property type="entry name" value="Rhodanese-like domain"/>
    <property type="match status" value="1"/>
</dbReference>
<evidence type="ECO:0000256" key="1">
    <source>
        <dbReference type="ARBA" id="ARBA00011065"/>
    </source>
</evidence>
<dbReference type="PROSITE" id="PS50206">
    <property type="entry name" value="RHODANESE_3"/>
    <property type="match status" value="1"/>
</dbReference>
<evidence type="ECO:0000256" key="9">
    <source>
        <dbReference type="ARBA" id="ARBA00067190"/>
    </source>
</evidence>
<evidence type="ECO:0000256" key="8">
    <source>
        <dbReference type="ARBA" id="ARBA00051722"/>
    </source>
</evidence>
<dbReference type="GO" id="GO:0005634">
    <property type="term" value="C:nucleus"/>
    <property type="evidence" value="ECO:0007669"/>
    <property type="project" value="TreeGrafter"/>
</dbReference>
<dbReference type="GO" id="GO:0000086">
    <property type="term" value="P:G2/M transition of mitotic cell cycle"/>
    <property type="evidence" value="ECO:0007669"/>
    <property type="project" value="TreeGrafter"/>
</dbReference>
<dbReference type="EC" id="3.1.3.48" evidence="2 10"/>
<protein>
    <recommendedName>
        <fullName evidence="9 10">M-phase inducer phosphatase</fullName>
        <ecNumber evidence="2 10">3.1.3.48</ecNumber>
    </recommendedName>
</protein>